<evidence type="ECO:0000256" key="1">
    <source>
        <dbReference type="SAM" id="Phobius"/>
    </source>
</evidence>
<dbReference type="Proteomes" id="UP000178367">
    <property type="component" value="Unassembled WGS sequence"/>
</dbReference>
<protein>
    <recommendedName>
        <fullName evidence="4">VIT family protein</fullName>
    </recommendedName>
</protein>
<feature type="transmembrane region" description="Helical" evidence="1">
    <location>
        <begin position="128"/>
        <end position="148"/>
    </location>
</feature>
<accession>A0A1F5SJ95</accession>
<name>A0A1F5SJ95_9BACT</name>
<feature type="transmembrane region" description="Helical" evidence="1">
    <location>
        <begin position="71"/>
        <end position="95"/>
    </location>
</feature>
<keyword evidence="1" id="KW-1133">Transmembrane helix</keyword>
<evidence type="ECO:0000313" key="3">
    <source>
        <dbReference type="Proteomes" id="UP000178367"/>
    </source>
</evidence>
<reference evidence="2 3" key="1">
    <citation type="journal article" date="2016" name="Nat. Commun.">
        <title>Thousands of microbial genomes shed light on interconnected biogeochemical processes in an aquifer system.</title>
        <authorList>
            <person name="Anantharaman K."/>
            <person name="Brown C.T."/>
            <person name="Hug L.A."/>
            <person name="Sharon I."/>
            <person name="Castelle C.J."/>
            <person name="Probst A.J."/>
            <person name="Thomas B.C."/>
            <person name="Singh A."/>
            <person name="Wilkins M.J."/>
            <person name="Karaoz U."/>
            <person name="Brodie E.L."/>
            <person name="Williams K.H."/>
            <person name="Hubbard S.S."/>
            <person name="Banfield J.F."/>
        </authorList>
    </citation>
    <scope>NUCLEOTIDE SEQUENCE [LARGE SCALE GENOMIC DNA]</scope>
</reference>
<dbReference type="EMBL" id="MFGB01000014">
    <property type="protein sequence ID" value="OGF26750.1"/>
    <property type="molecule type" value="Genomic_DNA"/>
</dbReference>
<feature type="transmembrane region" description="Helical" evidence="1">
    <location>
        <begin position="101"/>
        <end position="121"/>
    </location>
</feature>
<dbReference type="AlphaFoldDB" id="A0A1F5SJ95"/>
<gene>
    <name evidence="2" type="ORF">A2227_06515</name>
</gene>
<organism evidence="2 3">
    <name type="scientific">Candidatus Falkowbacteria bacterium RIFOXYA2_FULL_47_19</name>
    <dbReference type="NCBI Taxonomy" id="1797994"/>
    <lineage>
        <taxon>Bacteria</taxon>
        <taxon>Candidatus Falkowiibacteriota</taxon>
    </lineage>
</organism>
<evidence type="ECO:0000313" key="2">
    <source>
        <dbReference type="EMBL" id="OGF26750.1"/>
    </source>
</evidence>
<sequence length="161" mass="17005">MKSSAIKGFCFGLTSGTITTLGMIVGLNAGTGSRAVVLGGILSIAIADSFSDALGIHVSEESDHNKSHSEAWASTVATFFSKLLFASTFMIPIIFFGLQTAIAVSVAWGLAVLGILSYFIARSQKNNPLMVIGEHLSIAVLVIILTHYTGRFIQSNFGFEG</sequence>
<evidence type="ECO:0008006" key="4">
    <source>
        <dbReference type="Google" id="ProtNLM"/>
    </source>
</evidence>
<keyword evidence="1" id="KW-0812">Transmembrane</keyword>
<feature type="transmembrane region" description="Helical" evidence="1">
    <location>
        <begin position="35"/>
        <end position="59"/>
    </location>
</feature>
<dbReference type="STRING" id="1797994.A2227_06515"/>
<proteinExistence type="predicted"/>
<feature type="transmembrane region" description="Helical" evidence="1">
    <location>
        <begin position="9"/>
        <end position="29"/>
    </location>
</feature>
<comment type="caution">
    <text evidence="2">The sequence shown here is derived from an EMBL/GenBank/DDBJ whole genome shotgun (WGS) entry which is preliminary data.</text>
</comment>
<keyword evidence="1" id="KW-0472">Membrane</keyword>